<organism evidence="1 2">
    <name type="scientific">Parafrankia soli</name>
    <dbReference type="NCBI Taxonomy" id="2599596"/>
    <lineage>
        <taxon>Bacteria</taxon>
        <taxon>Bacillati</taxon>
        <taxon>Actinomycetota</taxon>
        <taxon>Actinomycetes</taxon>
        <taxon>Frankiales</taxon>
        <taxon>Frankiaceae</taxon>
        <taxon>Parafrankia</taxon>
    </lineage>
</organism>
<name>A0A1S1QS81_9ACTN</name>
<dbReference type="Proteomes" id="UP000179769">
    <property type="component" value="Unassembled WGS sequence"/>
</dbReference>
<dbReference type="Pfam" id="PF04075">
    <property type="entry name" value="F420H2_quin_red"/>
    <property type="match status" value="1"/>
</dbReference>
<dbReference type="EMBL" id="MAXA01000114">
    <property type="protein sequence ID" value="OHV36830.1"/>
    <property type="molecule type" value="Genomic_DNA"/>
</dbReference>
<dbReference type="InterPro" id="IPR004378">
    <property type="entry name" value="F420H2_quin_Rdtase"/>
</dbReference>
<dbReference type="RefSeq" id="WP_071061964.1">
    <property type="nucleotide sequence ID" value="NZ_MAXA01000114.1"/>
</dbReference>
<gene>
    <name evidence="1" type="ORF">BBK14_14795</name>
</gene>
<reference evidence="2" key="1">
    <citation type="submission" date="2016-07" db="EMBL/GenBank/DDBJ databases">
        <title>Frankia sp. NRRL B-16219 Genome sequencing.</title>
        <authorList>
            <person name="Ghodhbane-Gtari F."/>
            <person name="Swanson E."/>
            <person name="Gueddou A."/>
            <person name="Louati M."/>
            <person name="Nouioui I."/>
            <person name="Hezbri K."/>
            <person name="Abebe-Akele F."/>
            <person name="Simpson S."/>
            <person name="Morris K."/>
            <person name="Thomas K."/>
            <person name="Gtari M."/>
            <person name="Tisa L.S."/>
        </authorList>
    </citation>
    <scope>NUCLEOTIDE SEQUENCE [LARGE SCALE GENOMIC DNA]</scope>
    <source>
        <strain evidence="2">NRRL B-16219</strain>
    </source>
</reference>
<dbReference type="AlphaFoldDB" id="A0A1S1QS81"/>
<evidence type="ECO:0008006" key="3">
    <source>
        <dbReference type="Google" id="ProtNLM"/>
    </source>
</evidence>
<dbReference type="GO" id="GO:0016491">
    <property type="term" value="F:oxidoreductase activity"/>
    <property type="evidence" value="ECO:0007669"/>
    <property type="project" value="InterPro"/>
</dbReference>
<proteinExistence type="predicted"/>
<comment type="caution">
    <text evidence="1">The sequence shown here is derived from an EMBL/GenBank/DDBJ whole genome shotgun (WGS) entry which is preliminary data.</text>
</comment>
<dbReference type="OrthoDB" id="5186446at2"/>
<protein>
    <recommendedName>
        <fullName evidence="3">Nitroreductase</fullName>
    </recommendedName>
</protein>
<dbReference type="Gene3D" id="2.30.110.10">
    <property type="entry name" value="Electron Transport, Fmn-binding Protein, Chain A"/>
    <property type="match status" value="1"/>
</dbReference>
<dbReference type="InterPro" id="IPR012349">
    <property type="entry name" value="Split_barrel_FMN-bd"/>
</dbReference>
<evidence type="ECO:0000313" key="1">
    <source>
        <dbReference type="EMBL" id="OHV36830.1"/>
    </source>
</evidence>
<evidence type="ECO:0000313" key="2">
    <source>
        <dbReference type="Proteomes" id="UP000179769"/>
    </source>
</evidence>
<sequence>MASSGANPIGDTRDDDARHYRRPNWFTNTFLNRPVALVTRAGLSLWGSRVLEVRGRTSGETRRLPVNLLTLEGRQYLVSARGHSQWVRNVRAADGELALVVGRRRVRYRAAELAGDEKIPVLRAYLKKWKAEVGVFFDGVGPESADEELGRIAPRHPVFILAAA</sequence>
<keyword evidence="2" id="KW-1185">Reference proteome</keyword>
<accession>A0A1S1QS81</accession>